<keyword evidence="2" id="KW-0547">Nucleotide-binding</keyword>
<name>A0ABD3NSV3_9STRA</name>
<evidence type="ECO:0000313" key="5">
    <source>
        <dbReference type="Proteomes" id="UP001530315"/>
    </source>
</evidence>
<accession>A0ABD3NSV3</accession>
<protein>
    <recommendedName>
        <fullName evidence="6">AFG1-like ATPase</fullName>
    </recommendedName>
</protein>
<keyword evidence="5" id="KW-1185">Reference proteome</keyword>
<dbReference type="Gene3D" id="3.40.50.300">
    <property type="entry name" value="P-loop containing nucleotide triphosphate hydrolases"/>
    <property type="match status" value="1"/>
</dbReference>
<evidence type="ECO:0000256" key="3">
    <source>
        <dbReference type="ARBA" id="ARBA00022840"/>
    </source>
</evidence>
<dbReference type="PANTHER" id="PTHR12169">
    <property type="entry name" value="ATPASE N2B"/>
    <property type="match status" value="1"/>
</dbReference>
<organism evidence="4 5">
    <name type="scientific">Stephanodiscus triporus</name>
    <dbReference type="NCBI Taxonomy" id="2934178"/>
    <lineage>
        <taxon>Eukaryota</taxon>
        <taxon>Sar</taxon>
        <taxon>Stramenopiles</taxon>
        <taxon>Ochrophyta</taxon>
        <taxon>Bacillariophyta</taxon>
        <taxon>Coscinodiscophyceae</taxon>
        <taxon>Thalassiosirophycidae</taxon>
        <taxon>Stephanodiscales</taxon>
        <taxon>Stephanodiscaceae</taxon>
        <taxon>Stephanodiscus</taxon>
    </lineage>
</organism>
<evidence type="ECO:0008006" key="6">
    <source>
        <dbReference type="Google" id="ProtNLM"/>
    </source>
</evidence>
<dbReference type="EMBL" id="JALLAZ020001184">
    <property type="protein sequence ID" value="KAL3779095.1"/>
    <property type="molecule type" value="Genomic_DNA"/>
</dbReference>
<comment type="caution">
    <text evidence="4">The sequence shown here is derived from an EMBL/GenBank/DDBJ whole genome shotgun (WGS) entry which is preliminary data.</text>
</comment>
<sequence length="405" mass="45965">MITTIFAAAEIFRKARSFQTTQSSKDEDKNRRATEPFQSSVTIPVPIGFYIYGNEIHQRIHDLNKQLLQMHGRSFHVDTSKSRNPIIQVASRLSEEVTLLCIDEFQVTDIADAVILAQFFGELWRRGVVVVATSNRHPQKLYEGGLNRGYFLPFIDMLQKYCVVHHLGDDGPTNANGGKDYRRIRSGVDEQGRDRKCGDYFYLNGTGERRGASWNMDQLFQSYRKHPPPDAPLTLQVNFQREIRVARYHSNVIARFTFDELCTTELGSSDYHAIANHFHIVMIEDIPRLTLAYPDRARRFITLIDELYEAGCCLACTAVDIPDRLFVGKPIDSDGDSNEISDSTDKVAETSDHEILAVDVAQARGFSVGELASVKELSFAFGRAASRLLEMCSKTWWEERRVPNG</sequence>
<keyword evidence="3" id="KW-0067">ATP-binding</keyword>
<dbReference type="GO" id="GO:0005524">
    <property type="term" value="F:ATP binding"/>
    <property type="evidence" value="ECO:0007669"/>
    <property type="project" value="UniProtKB-KW"/>
</dbReference>
<gene>
    <name evidence="4" type="ORF">ACHAW5_002341</name>
</gene>
<dbReference type="NCBIfam" id="NF040713">
    <property type="entry name" value="ZapE"/>
    <property type="match status" value="1"/>
</dbReference>
<dbReference type="Pfam" id="PF03969">
    <property type="entry name" value="AFG1_ATPase"/>
    <property type="match status" value="1"/>
</dbReference>
<dbReference type="InterPro" id="IPR027417">
    <property type="entry name" value="P-loop_NTPase"/>
</dbReference>
<dbReference type="Proteomes" id="UP001530315">
    <property type="component" value="Unassembled WGS sequence"/>
</dbReference>
<evidence type="ECO:0000256" key="1">
    <source>
        <dbReference type="ARBA" id="ARBA00010322"/>
    </source>
</evidence>
<evidence type="ECO:0000256" key="2">
    <source>
        <dbReference type="ARBA" id="ARBA00022741"/>
    </source>
</evidence>
<comment type="similarity">
    <text evidence="1">Belongs to the AFG1 ATPase family.</text>
</comment>
<dbReference type="InterPro" id="IPR005654">
    <property type="entry name" value="ATPase_AFG1-like"/>
</dbReference>
<evidence type="ECO:0000313" key="4">
    <source>
        <dbReference type="EMBL" id="KAL3779095.1"/>
    </source>
</evidence>
<proteinExistence type="inferred from homology"/>
<reference evidence="4 5" key="1">
    <citation type="submission" date="2024-10" db="EMBL/GenBank/DDBJ databases">
        <title>Updated reference genomes for cyclostephanoid diatoms.</title>
        <authorList>
            <person name="Roberts W.R."/>
            <person name="Alverson A.J."/>
        </authorList>
    </citation>
    <scope>NUCLEOTIDE SEQUENCE [LARGE SCALE GENOMIC DNA]</scope>
    <source>
        <strain evidence="4 5">AJA276-08</strain>
    </source>
</reference>
<dbReference type="SUPFAM" id="SSF52540">
    <property type="entry name" value="P-loop containing nucleoside triphosphate hydrolases"/>
    <property type="match status" value="1"/>
</dbReference>
<dbReference type="PANTHER" id="PTHR12169:SF6">
    <property type="entry name" value="AFG1-LIKE ATPASE"/>
    <property type="match status" value="1"/>
</dbReference>
<dbReference type="AlphaFoldDB" id="A0ABD3NSV3"/>